<dbReference type="PROSITE" id="PS50977">
    <property type="entry name" value="HTH_TETR_2"/>
    <property type="match status" value="1"/>
</dbReference>
<evidence type="ECO:0000313" key="5">
    <source>
        <dbReference type="EMBL" id="KJL30493.1"/>
    </source>
</evidence>
<protein>
    <submittedName>
        <fullName evidence="5">HTH-type transcriptional regulator AcrR</fullName>
    </submittedName>
</protein>
<feature type="DNA-binding region" description="H-T-H motif" evidence="2">
    <location>
        <begin position="44"/>
        <end position="63"/>
    </location>
</feature>
<dbReference type="GO" id="GO:0000976">
    <property type="term" value="F:transcription cis-regulatory region binding"/>
    <property type="evidence" value="ECO:0007669"/>
    <property type="project" value="TreeGrafter"/>
</dbReference>
<dbReference type="PANTHER" id="PTHR30055:SF146">
    <property type="entry name" value="HTH-TYPE TRANSCRIPTIONAL DUAL REGULATOR CECR"/>
    <property type="match status" value="1"/>
</dbReference>
<dbReference type="RefSeq" id="WP_045278298.1">
    <property type="nucleotide sequence ID" value="NZ_JYIW01000019.1"/>
</dbReference>
<dbReference type="Gene3D" id="1.10.357.10">
    <property type="entry name" value="Tetracycline Repressor, domain 2"/>
    <property type="match status" value="1"/>
</dbReference>
<evidence type="ECO:0000256" key="3">
    <source>
        <dbReference type="SAM" id="MobiDB-lite"/>
    </source>
</evidence>
<feature type="domain" description="HTH tetR-type" evidence="4">
    <location>
        <begin position="21"/>
        <end position="81"/>
    </location>
</feature>
<dbReference type="SUPFAM" id="SSF46689">
    <property type="entry name" value="Homeodomain-like"/>
    <property type="match status" value="1"/>
</dbReference>
<feature type="region of interest" description="Disordered" evidence="3">
    <location>
        <begin position="1"/>
        <end position="23"/>
    </location>
</feature>
<proteinExistence type="predicted"/>
<dbReference type="EMBL" id="JYIW01000019">
    <property type="protein sequence ID" value="KJL30493.1"/>
    <property type="molecule type" value="Genomic_DNA"/>
</dbReference>
<accession>A0A0F0LBI8</accession>
<comment type="caution">
    <text evidence="5">The sequence shown here is derived from an EMBL/GenBank/DDBJ whole genome shotgun (WGS) entry which is preliminary data.</text>
</comment>
<dbReference type="Pfam" id="PF14246">
    <property type="entry name" value="TetR_C_7"/>
    <property type="match status" value="1"/>
</dbReference>
<evidence type="ECO:0000256" key="1">
    <source>
        <dbReference type="ARBA" id="ARBA00023125"/>
    </source>
</evidence>
<keyword evidence="1 2" id="KW-0238">DNA-binding</keyword>
<sequence>MDAASAGAPRKRGRPTPEEREERRDQILDAAVALFVARGLGQVTIDEIAAASRVTKRTIYTYFGDRTEVFTAVIERFRTRALSESDAAASTLLDAAARLVFVLHSDDAVGMHRLMIGESAQFPDLAARFYTSGPEGYIGMLQQHLAGDDSAERAEALFGLLLGEPHRRRLLGLTAAPNRADALAQAERALRLLGHQGGTQQ</sequence>
<dbReference type="PATRIC" id="fig|82380.11.peg.909"/>
<organism evidence="5 6">
    <name type="scientific">Microbacterium oxydans</name>
    <dbReference type="NCBI Taxonomy" id="82380"/>
    <lineage>
        <taxon>Bacteria</taxon>
        <taxon>Bacillati</taxon>
        <taxon>Actinomycetota</taxon>
        <taxon>Actinomycetes</taxon>
        <taxon>Micrococcales</taxon>
        <taxon>Microbacteriaceae</taxon>
        <taxon>Microbacterium</taxon>
    </lineage>
</organism>
<name>A0A0F0LBI8_9MICO</name>
<dbReference type="PANTHER" id="PTHR30055">
    <property type="entry name" value="HTH-TYPE TRANSCRIPTIONAL REGULATOR RUTR"/>
    <property type="match status" value="1"/>
</dbReference>
<dbReference type="InterPro" id="IPR009057">
    <property type="entry name" value="Homeodomain-like_sf"/>
</dbReference>
<evidence type="ECO:0000259" key="4">
    <source>
        <dbReference type="PROSITE" id="PS50977"/>
    </source>
</evidence>
<gene>
    <name evidence="5" type="primary">acrR</name>
    <name evidence="5" type="ORF">RS83_00879</name>
</gene>
<evidence type="ECO:0000256" key="2">
    <source>
        <dbReference type="PROSITE-ProRule" id="PRU00335"/>
    </source>
</evidence>
<evidence type="ECO:0000313" key="6">
    <source>
        <dbReference type="Proteomes" id="UP000033640"/>
    </source>
</evidence>
<dbReference type="Proteomes" id="UP000033640">
    <property type="component" value="Unassembled WGS sequence"/>
</dbReference>
<dbReference type="GO" id="GO:0003700">
    <property type="term" value="F:DNA-binding transcription factor activity"/>
    <property type="evidence" value="ECO:0007669"/>
    <property type="project" value="TreeGrafter"/>
</dbReference>
<dbReference type="Pfam" id="PF00440">
    <property type="entry name" value="TetR_N"/>
    <property type="match status" value="1"/>
</dbReference>
<dbReference type="PRINTS" id="PR00455">
    <property type="entry name" value="HTHTETR"/>
</dbReference>
<reference evidence="5 6" key="1">
    <citation type="submission" date="2015-02" db="EMBL/GenBank/DDBJ databases">
        <title>Draft genome sequences of ten Microbacterium spp. with emphasis on heavy metal contaminated environments.</title>
        <authorList>
            <person name="Corretto E."/>
        </authorList>
    </citation>
    <scope>NUCLEOTIDE SEQUENCE [LARGE SCALE GENOMIC DNA]</scope>
    <source>
        <strain evidence="5 6">BEL4b</strain>
    </source>
</reference>
<dbReference type="AlphaFoldDB" id="A0A0F0LBI8"/>
<dbReference type="InterPro" id="IPR039536">
    <property type="entry name" value="TetR_C_Proteobacteria"/>
</dbReference>
<dbReference type="InterPro" id="IPR001647">
    <property type="entry name" value="HTH_TetR"/>
</dbReference>
<dbReference type="InterPro" id="IPR050109">
    <property type="entry name" value="HTH-type_TetR-like_transc_reg"/>
</dbReference>
<dbReference type="OrthoDB" id="7186128at2"/>